<evidence type="ECO:0000256" key="2">
    <source>
        <dbReference type="RuleBase" id="RU003682"/>
    </source>
</evidence>
<dbReference type="EMBL" id="KQ964254">
    <property type="protein sequence ID" value="KXJ89733.1"/>
    <property type="molecule type" value="Genomic_DNA"/>
</dbReference>
<protein>
    <recommendedName>
        <fullName evidence="3">Fe2OG dioxygenase domain-containing protein</fullName>
    </recommendedName>
</protein>
<dbReference type="PANTHER" id="PTHR47990">
    <property type="entry name" value="2-OXOGLUTARATE (2OG) AND FE(II)-DEPENDENT OXYGENASE SUPERFAMILY PROTEIN-RELATED"/>
    <property type="match status" value="1"/>
</dbReference>
<dbReference type="GO" id="GO:0046872">
    <property type="term" value="F:metal ion binding"/>
    <property type="evidence" value="ECO:0007669"/>
    <property type="project" value="UniProtKB-KW"/>
</dbReference>
<comment type="similarity">
    <text evidence="1 2">Belongs to the iron/ascorbate-dependent oxidoreductase family.</text>
</comment>
<name>A0A136IXR6_9PEZI</name>
<dbReference type="Pfam" id="PF14226">
    <property type="entry name" value="DIOX_N"/>
    <property type="match status" value="1"/>
</dbReference>
<dbReference type="Proteomes" id="UP000070501">
    <property type="component" value="Unassembled WGS sequence"/>
</dbReference>
<feature type="domain" description="Fe2OG dioxygenase" evidence="3">
    <location>
        <begin position="189"/>
        <end position="306"/>
    </location>
</feature>
<keyword evidence="2" id="KW-0560">Oxidoreductase</keyword>
<dbReference type="GO" id="GO:0044283">
    <property type="term" value="P:small molecule biosynthetic process"/>
    <property type="evidence" value="ECO:0007669"/>
    <property type="project" value="UniProtKB-ARBA"/>
</dbReference>
<gene>
    <name evidence="4" type="ORF">Micbo1qcDRAFT_212167</name>
</gene>
<dbReference type="AlphaFoldDB" id="A0A136IXR6"/>
<dbReference type="InterPro" id="IPR050231">
    <property type="entry name" value="Iron_ascorbate_oxido_reductase"/>
</dbReference>
<organism evidence="4 5">
    <name type="scientific">Microdochium bolleyi</name>
    <dbReference type="NCBI Taxonomy" id="196109"/>
    <lineage>
        <taxon>Eukaryota</taxon>
        <taxon>Fungi</taxon>
        <taxon>Dikarya</taxon>
        <taxon>Ascomycota</taxon>
        <taxon>Pezizomycotina</taxon>
        <taxon>Sordariomycetes</taxon>
        <taxon>Xylariomycetidae</taxon>
        <taxon>Xylariales</taxon>
        <taxon>Microdochiaceae</taxon>
        <taxon>Microdochium</taxon>
    </lineage>
</organism>
<dbReference type="OrthoDB" id="288590at2759"/>
<keyword evidence="2" id="KW-0408">Iron</keyword>
<dbReference type="STRING" id="196109.A0A136IXR6"/>
<dbReference type="PROSITE" id="PS51471">
    <property type="entry name" value="FE2OG_OXY"/>
    <property type="match status" value="1"/>
</dbReference>
<dbReference type="InterPro" id="IPR026992">
    <property type="entry name" value="DIOX_N"/>
</dbReference>
<evidence type="ECO:0000259" key="3">
    <source>
        <dbReference type="PROSITE" id="PS51471"/>
    </source>
</evidence>
<keyword evidence="2" id="KW-0479">Metal-binding</keyword>
<reference evidence="5" key="1">
    <citation type="submission" date="2016-02" db="EMBL/GenBank/DDBJ databases">
        <title>Draft genome sequence of Microdochium bolleyi, a fungal endophyte of beachgrass.</title>
        <authorList>
            <consortium name="DOE Joint Genome Institute"/>
            <person name="David A.S."/>
            <person name="May G."/>
            <person name="Haridas S."/>
            <person name="Lim J."/>
            <person name="Wang M."/>
            <person name="Labutti K."/>
            <person name="Lipzen A."/>
            <person name="Barry K."/>
            <person name="Grigoriev I.V."/>
        </authorList>
    </citation>
    <scope>NUCLEOTIDE SEQUENCE [LARGE SCALE GENOMIC DNA]</scope>
    <source>
        <strain evidence="5">J235TASD1</strain>
    </source>
</reference>
<evidence type="ECO:0000313" key="4">
    <source>
        <dbReference type="EMBL" id="KXJ89733.1"/>
    </source>
</evidence>
<dbReference type="Gene3D" id="2.60.120.330">
    <property type="entry name" value="B-lactam Antibiotic, Isopenicillin N Synthase, Chain"/>
    <property type="match status" value="1"/>
</dbReference>
<dbReference type="InterPro" id="IPR044861">
    <property type="entry name" value="IPNS-like_FE2OG_OXY"/>
</dbReference>
<evidence type="ECO:0000256" key="1">
    <source>
        <dbReference type="ARBA" id="ARBA00008056"/>
    </source>
</evidence>
<dbReference type="InterPro" id="IPR027443">
    <property type="entry name" value="IPNS-like_sf"/>
</dbReference>
<dbReference type="SUPFAM" id="SSF51197">
    <property type="entry name" value="Clavaminate synthase-like"/>
    <property type="match status" value="1"/>
</dbReference>
<dbReference type="InterPro" id="IPR005123">
    <property type="entry name" value="Oxoglu/Fe-dep_dioxygenase_dom"/>
</dbReference>
<accession>A0A136IXR6</accession>
<keyword evidence="5" id="KW-1185">Reference proteome</keyword>
<dbReference type="Pfam" id="PF03171">
    <property type="entry name" value="2OG-FeII_Oxy"/>
    <property type="match status" value="1"/>
</dbReference>
<evidence type="ECO:0000313" key="5">
    <source>
        <dbReference type="Proteomes" id="UP000070501"/>
    </source>
</evidence>
<dbReference type="GO" id="GO:0016491">
    <property type="term" value="F:oxidoreductase activity"/>
    <property type="evidence" value="ECO:0007669"/>
    <property type="project" value="UniProtKB-KW"/>
</dbReference>
<proteinExistence type="inferred from homology"/>
<dbReference type="InParanoid" id="A0A136IXR6"/>
<sequence length="344" mass="39017">MGSAAPLTLETLDFGRFLEGTESERQEIADRLVQSLTQHGFTKLINHEVSDDIVDVVERTDEHDTTQGQKLFSLTPEQKAKFRHEPSPDPQRGWSHIGAEVTSKLQERNYENGSKKEILKDEKEHFDCGPPADPDFPNLWPADDDLPGYREFMERYFLAAQKTCMSILEAIEVGLRIPVGSIQEMCKPDASELRMLYYPEVSIETLRGGKVKRAWPHTDFGIITLLFQDSLGGLELQDRSSKGFSFVPVVTETRNEMVVNLSDTFGRWSNGTMLPGVHQVNIPPRLLEAKEGVVPERYSSVFFFKAHRQANVGPLAPFVSEEQPAKYPDMSALDFHRQMTKILY</sequence>